<reference evidence="1" key="2">
    <citation type="journal article" date="2019" name="Gigascience">
        <title>High-quality Schistosoma haematobium genome achieved by single-molecule and long-range sequencing.</title>
        <authorList>
            <person name="Stroehlein A.J."/>
            <person name="Korhonen P.K."/>
            <person name="Chong T.M."/>
            <person name="Lim Y.L."/>
            <person name="Chan K.G."/>
            <person name="Webster B."/>
            <person name="Rollinson D."/>
            <person name="Brindley P.J."/>
            <person name="Gasser R.B."/>
            <person name="Young N.D."/>
        </authorList>
    </citation>
    <scope>NUCLEOTIDE SEQUENCE</scope>
</reference>
<dbReference type="EMBL" id="AMPZ03000008">
    <property type="protein sequence ID" value="KAH9579672.1"/>
    <property type="molecule type" value="Genomic_DNA"/>
</dbReference>
<sequence length="114" mass="13444">MDESVLSKCQSKKLAKREKKMAKFEAKQEKLSSDALKKSSKKDKLKKEQVVLNAVTDASGKKDMTGEMPESYSPKYVEATWYEWWERSGLFKPEFQRLNYHIIFHIATDQHRVW</sequence>
<dbReference type="GO" id="GO:0016874">
    <property type="term" value="F:ligase activity"/>
    <property type="evidence" value="ECO:0007669"/>
    <property type="project" value="UniProtKB-KW"/>
</dbReference>
<dbReference type="RefSeq" id="XP_051064588.1">
    <property type="nucleotide sequence ID" value="XM_051218148.1"/>
</dbReference>
<proteinExistence type="predicted"/>
<evidence type="ECO:0000313" key="1">
    <source>
        <dbReference type="EMBL" id="KAH9579672.1"/>
    </source>
</evidence>
<evidence type="ECO:0000313" key="2">
    <source>
        <dbReference type="Proteomes" id="UP000471633"/>
    </source>
</evidence>
<reference evidence="1" key="4">
    <citation type="journal article" date="2022" name="PLoS Pathog.">
        <title>Chromosome-level genome of Schistosoma haematobium underpins genome-wide explorations of molecular variation.</title>
        <authorList>
            <person name="Stroehlein A.J."/>
            <person name="Korhonen P.K."/>
            <person name="Lee V.V."/>
            <person name="Ralph S.A."/>
            <person name="Mentink-Kane M."/>
            <person name="You H."/>
            <person name="McManus D.P."/>
            <person name="Tchuente L.T."/>
            <person name="Stothard J.R."/>
            <person name="Kaur P."/>
            <person name="Dudchenko O."/>
            <person name="Aiden E.L."/>
            <person name="Yang B."/>
            <person name="Yang H."/>
            <person name="Emery A.M."/>
            <person name="Webster B.L."/>
            <person name="Brindley P.J."/>
            <person name="Rollinson D."/>
            <person name="Chang B.C.H."/>
            <person name="Gasser R.B."/>
            <person name="Young N.D."/>
        </authorList>
    </citation>
    <scope>NUCLEOTIDE SEQUENCE</scope>
</reference>
<reference evidence="1" key="3">
    <citation type="submission" date="2021-06" db="EMBL/GenBank/DDBJ databases">
        <title>Chromosome-level genome assembly for S. haematobium.</title>
        <authorList>
            <person name="Stroehlein A.J."/>
        </authorList>
    </citation>
    <scope>NUCLEOTIDE SEQUENCE</scope>
</reference>
<dbReference type="AlphaFoldDB" id="A0A922IJA2"/>
<keyword evidence="2" id="KW-1185">Reference proteome</keyword>
<organism evidence="1 2">
    <name type="scientific">Schistosoma haematobium</name>
    <name type="common">Blood fluke</name>
    <dbReference type="NCBI Taxonomy" id="6185"/>
    <lineage>
        <taxon>Eukaryota</taxon>
        <taxon>Metazoa</taxon>
        <taxon>Spiralia</taxon>
        <taxon>Lophotrochozoa</taxon>
        <taxon>Platyhelminthes</taxon>
        <taxon>Trematoda</taxon>
        <taxon>Digenea</taxon>
        <taxon>Strigeidida</taxon>
        <taxon>Schistosomatoidea</taxon>
        <taxon>Schistosomatidae</taxon>
        <taxon>Schistosoma</taxon>
    </lineage>
</organism>
<comment type="caution">
    <text evidence="1">The sequence shown here is derived from an EMBL/GenBank/DDBJ whole genome shotgun (WGS) entry which is preliminary data.</text>
</comment>
<dbReference type="CTD" id="24593393"/>
<gene>
    <name evidence="1" type="primary">VARS1_1</name>
    <name evidence="1" type="ORF">MS3_00009746</name>
</gene>
<protein>
    <submittedName>
        <fullName evidence="1">Valine--tRNA ligase, variant 4</fullName>
    </submittedName>
</protein>
<accession>A0A922IJA2</accession>
<dbReference type="GeneID" id="24593393"/>
<reference evidence="1" key="1">
    <citation type="journal article" date="2012" name="Nat. Genet.">
        <title>Whole-genome sequence of Schistosoma haematobium.</title>
        <authorList>
            <person name="Young N.D."/>
            <person name="Jex A.R."/>
            <person name="Li B."/>
            <person name="Liu S."/>
            <person name="Yang L."/>
            <person name="Xiong Z."/>
            <person name="Li Y."/>
            <person name="Cantacessi C."/>
            <person name="Hall R.S."/>
            <person name="Xu X."/>
            <person name="Chen F."/>
            <person name="Wu X."/>
            <person name="Zerlotini A."/>
            <person name="Oliveira G."/>
            <person name="Hofmann A."/>
            <person name="Zhang G."/>
            <person name="Fang X."/>
            <person name="Kang Y."/>
            <person name="Campbell B.E."/>
            <person name="Loukas A."/>
            <person name="Ranganathan S."/>
            <person name="Rollinson D."/>
            <person name="Rinaldi G."/>
            <person name="Brindley P.J."/>
            <person name="Yang H."/>
            <person name="Wang J."/>
            <person name="Wang J."/>
            <person name="Gasser R.B."/>
        </authorList>
    </citation>
    <scope>NUCLEOTIDE SEQUENCE</scope>
</reference>
<dbReference type="Proteomes" id="UP000471633">
    <property type="component" value="Unassembled WGS sequence"/>
</dbReference>
<keyword evidence="1" id="KW-0436">Ligase</keyword>
<name>A0A922IJA2_SCHHA</name>